<accession>A0A6M3LCJ3</accession>
<dbReference type="AlphaFoldDB" id="A0A6M3LCJ3"/>
<proteinExistence type="predicted"/>
<name>A0A6M3LCJ3_9ZZZZ</name>
<dbReference type="EMBL" id="MT143043">
    <property type="protein sequence ID" value="QJA92163.1"/>
    <property type="molecule type" value="Genomic_DNA"/>
</dbReference>
<gene>
    <name evidence="1" type="ORF">MM415B04834_0005</name>
</gene>
<sequence>MITFCESCKHEKNLAANDPCRKCRYVWGKLYPEDNFEALTEQVFSVSNLIKE</sequence>
<evidence type="ECO:0000313" key="1">
    <source>
        <dbReference type="EMBL" id="QJA92163.1"/>
    </source>
</evidence>
<reference evidence="1" key="1">
    <citation type="submission" date="2020-03" db="EMBL/GenBank/DDBJ databases">
        <title>The deep terrestrial virosphere.</title>
        <authorList>
            <person name="Holmfeldt K."/>
            <person name="Nilsson E."/>
            <person name="Simone D."/>
            <person name="Lopez-Fernandez M."/>
            <person name="Wu X."/>
            <person name="de Brujin I."/>
            <person name="Lundin D."/>
            <person name="Andersson A."/>
            <person name="Bertilsson S."/>
            <person name="Dopson M."/>
        </authorList>
    </citation>
    <scope>NUCLEOTIDE SEQUENCE</scope>
    <source>
        <strain evidence="1">MM415B04834</strain>
    </source>
</reference>
<organism evidence="1">
    <name type="scientific">viral metagenome</name>
    <dbReference type="NCBI Taxonomy" id="1070528"/>
    <lineage>
        <taxon>unclassified sequences</taxon>
        <taxon>metagenomes</taxon>
        <taxon>organismal metagenomes</taxon>
    </lineage>
</organism>
<protein>
    <submittedName>
        <fullName evidence="1">Uncharacterized protein</fullName>
    </submittedName>
</protein>